<dbReference type="Proteomes" id="UP000575985">
    <property type="component" value="Unassembled WGS sequence"/>
</dbReference>
<keyword evidence="3" id="KW-1185">Reference proteome</keyword>
<dbReference type="GO" id="GO:0005886">
    <property type="term" value="C:plasma membrane"/>
    <property type="evidence" value="ECO:0007669"/>
    <property type="project" value="TreeGrafter"/>
</dbReference>
<dbReference type="GO" id="GO:0004190">
    <property type="term" value="F:aspartic-type endopeptidase activity"/>
    <property type="evidence" value="ECO:0007669"/>
    <property type="project" value="UniProtKB-EC"/>
</dbReference>
<dbReference type="Gene3D" id="1.20.120.1220">
    <property type="match status" value="1"/>
</dbReference>
<feature type="transmembrane region" description="Helical" evidence="1">
    <location>
        <begin position="201"/>
        <end position="223"/>
    </location>
</feature>
<feature type="transmembrane region" description="Helical" evidence="1">
    <location>
        <begin position="136"/>
        <end position="155"/>
    </location>
</feature>
<feature type="transmembrane region" description="Helical" evidence="1">
    <location>
        <begin position="30"/>
        <end position="52"/>
    </location>
</feature>
<evidence type="ECO:0000313" key="3">
    <source>
        <dbReference type="Proteomes" id="UP000575985"/>
    </source>
</evidence>
<feature type="transmembrane region" description="Helical" evidence="1">
    <location>
        <begin position="107"/>
        <end position="130"/>
    </location>
</feature>
<keyword evidence="2" id="KW-0378">Hydrolase</keyword>
<reference evidence="2 3" key="1">
    <citation type="submission" date="2020-07" db="EMBL/GenBank/DDBJ databases">
        <title>Sequencing the genomes of 1000 actinobacteria strains.</title>
        <authorList>
            <person name="Klenk H.-P."/>
        </authorList>
    </citation>
    <scope>NUCLEOTIDE SEQUENCE [LARGE SCALE GENOMIC DNA]</scope>
    <source>
        <strain evidence="2 3">DSM 45927</strain>
    </source>
</reference>
<feature type="transmembrane region" description="Helical" evidence="1">
    <location>
        <begin position="167"/>
        <end position="189"/>
    </location>
</feature>
<organism evidence="2 3">
    <name type="scientific">Streptomonospora nanhaiensis</name>
    <dbReference type="NCBI Taxonomy" id="1323731"/>
    <lineage>
        <taxon>Bacteria</taxon>
        <taxon>Bacillati</taxon>
        <taxon>Actinomycetota</taxon>
        <taxon>Actinomycetes</taxon>
        <taxon>Streptosporangiales</taxon>
        <taxon>Nocardiopsidaceae</taxon>
        <taxon>Streptomonospora</taxon>
    </lineage>
</organism>
<dbReference type="AlphaFoldDB" id="A0A853BJG2"/>
<dbReference type="EMBL" id="JACCFO010000001">
    <property type="protein sequence ID" value="NYI94865.1"/>
    <property type="molecule type" value="Genomic_DNA"/>
</dbReference>
<dbReference type="PANTHER" id="PTHR30487:SF0">
    <property type="entry name" value="PREPILIN LEADER PEPTIDASE_N-METHYLTRANSFERASE-RELATED"/>
    <property type="match status" value="1"/>
</dbReference>
<keyword evidence="2" id="KW-0808">Transferase</keyword>
<dbReference type="GO" id="GO:0008168">
    <property type="term" value="F:methyltransferase activity"/>
    <property type="evidence" value="ECO:0007669"/>
    <property type="project" value="UniProtKB-KW"/>
</dbReference>
<dbReference type="EC" id="2.1.1.-" evidence="2"/>
<dbReference type="RefSeq" id="WP_179766494.1">
    <property type="nucleotide sequence ID" value="NZ_JACCFO010000001.1"/>
</dbReference>
<feature type="transmembrane region" description="Helical" evidence="1">
    <location>
        <begin position="235"/>
        <end position="252"/>
    </location>
</feature>
<comment type="caution">
    <text evidence="2">The sequence shown here is derived from an EMBL/GenBank/DDBJ whole genome shotgun (WGS) entry which is preliminary data.</text>
</comment>
<keyword evidence="2" id="KW-0489">Methyltransferase</keyword>
<dbReference type="PANTHER" id="PTHR30487">
    <property type="entry name" value="TYPE 4 PREPILIN-LIKE PROTEINS LEADER PEPTIDE-PROCESSING ENZYME"/>
    <property type="match status" value="1"/>
</dbReference>
<gene>
    <name evidence="2" type="ORF">HNR12_001142</name>
</gene>
<keyword evidence="1" id="KW-0812">Transmembrane</keyword>
<dbReference type="EC" id="3.4.23.43" evidence="2"/>
<feature type="transmembrane region" description="Helical" evidence="1">
    <location>
        <begin position="283"/>
        <end position="304"/>
    </location>
</feature>
<protein>
    <submittedName>
        <fullName evidence="2">Leader peptidase (Prepilin peptidase)/N-methyltransferase</fullName>
        <ecNumber evidence="2">2.1.1.-</ecNumber>
        <ecNumber evidence="2">3.4.23.43</ecNumber>
    </submittedName>
</protein>
<proteinExistence type="predicted"/>
<name>A0A853BJG2_9ACTN</name>
<dbReference type="InterPro" id="IPR050882">
    <property type="entry name" value="Prepilin_peptidase/N-MTase"/>
</dbReference>
<keyword evidence="1" id="KW-0472">Membrane</keyword>
<feature type="transmembrane region" description="Helical" evidence="1">
    <location>
        <begin position="258"/>
        <end position="276"/>
    </location>
</feature>
<evidence type="ECO:0000313" key="2">
    <source>
        <dbReference type="EMBL" id="NYI94865.1"/>
    </source>
</evidence>
<sequence>MPALPALLPGAAALPGAAPAVPLTGLGPADLLLAAALAALGAVAGAAGARVVPLFARHDPGPADDTPPPPPTCPHCARPVPFHRLLPVPRGGAVALRGRCPSCAARLAAPPGLSAATAVLFAAAGLSLGVEGAARAPLWLAALLLFAALGALLSAVDIRVHRLPNALVLAAYPAAVALVAGAALLAPLTDPAAGPGPLDPAGLVGPLGGMAALSAFYWLLWFVHPAGMGWGDVKLAGLVGLHLGWLGFGAVFSGTFVAFLGSAAYGLALILLGRATRRTQIPFGPFMIGGALAVLLVGDPSGLLF</sequence>
<evidence type="ECO:0000256" key="1">
    <source>
        <dbReference type="SAM" id="Phobius"/>
    </source>
</evidence>
<accession>A0A853BJG2</accession>
<dbReference type="GO" id="GO:0006465">
    <property type="term" value="P:signal peptide processing"/>
    <property type="evidence" value="ECO:0007669"/>
    <property type="project" value="TreeGrafter"/>
</dbReference>
<dbReference type="GO" id="GO:0032259">
    <property type="term" value="P:methylation"/>
    <property type="evidence" value="ECO:0007669"/>
    <property type="project" value="UniProtKB-KW"/>
</dbReference>
<keyword evidence="1" id="KW-1133">Transmembrane helix</keyword>